<sequence>MSAEQIVNNISSSGIFGSRGGAYISGGTLLQYRTERFLQRKLEGRASAAIDRRGRVCIVSANVRSVLNKRDELEAFVVEHFPMSGKRTTVA</sequence>
<reference evidence="3" key="1">
    <citation type="submission" date="2016-06" db="UniProtKB">
        <authorList>
            <consortium name="WormBaseParasite"/>
        </authorList>
    </citation>
    <scope>IDENTIFICATION</scope>
</reference>
<name>A0A183BF77_9TREM</name>
<reference evidence="1 2" key="2">
    <citation type="submission" date="2018-11" db="EMBL/GenBank/DDBJ databases">
        <authorList>
            <consortium name="Pathogen Informatics"/>
        </authorList>
    </citation>
    <scope>NUCLEOTIDE SEQUENCE [LARGE SCALE GENOMIC DNA]</scope>
    <source>
        <strain evidence="1 2">Egypt</strain>
    </source>
</reference>
<protein>
    <submittedName>
        <fullName evidence="3">Beta-lactamase domain-containing protein</fullName>
    </submittedName>
</protein>
<evidence type="ECO:0000313" key="2">
    <source>
        <dbReference type="Proteomes" id="UP000272942"/>
    </source>
</evidence>
<dbReference type="WBParaSite" id="ECPE_0001790701-mRNA-1">
    <property type="protein sequence ID" value="ECPE_0001790701-mRNA-1"/>
    <property type="gene ID" value="ECPE_0001790701"/>
</dbReference>
<accession>A0A183BF77</accession>
<gene>
    <name evidence="1" type="ORF">ECPE_LOCUS17862</name>
</gene>
<keyword evidence="2" id="KW-1185">Reference proteome</keyword>
<dbReference type="Proteomes" id="UP000272942">
    <property type="component" value="Unassembled WGS sequence"/>
</dbReference>
<evidence type="ECO:0000313" key="1">
    <source>
        <dbReference type="EMBL" id="VDP95188.1"/>
    </source>
</evidence>
<dbReference type="EMBL" id="UZAN01072276">
    <property type="protein sequence ID" value="VDP95188.1"/>
    <property type="molecule type" value="Genomic_DNA"/>
</dbReference>
<evidence type="ECO:0000313" key="3">
    <source>
        <dbReference type="WBParaSite" id="ECPE_0001790701-mRNA-1"/>
    </source>
</evidence>
<organism evidence="3">
    <name type="scientific">Echinostoma caproni</name>
    <dbReference type="NCBI Taxonomy" id="27848"/>
    <lineage>
        <taxon>Eukaryota</taxon>
        <taxon>Metazoa</taxon>
        <taxon>Spiralia</taxon>
        <taxon>Lophotrochozoa</taxon>
        <taxon>Platyhelminthes</taxon>
        <taxon>Trematoda</taxon>
        <taxon>Digenea</taxon>
        <taxon>Plagiorchiida</taxon>
        <taxon>Echinostomata</taxon>
        <taxon>Echinostomatoidea</taxon>
        <taxon>Echinostomatidae</taxon>
        <taxon>Echinostoma</taxon>
    </lineage>
</organism>
<dbReference type="AlphaFoldDB" id="A0A183BF77"/>
<proteinExistence type="predicted"/>